<dbReference type="AlphaFoldDB" id="A0A3M5PM52"/>
<feature type="region of interest" description="Disordered" evidence="1">
    <location>
        <begin position="1"/>
        <end position="22"/>
    </location>
</feature>
<dbReference type="EMBL" id="RBTP01000004">
    <property type="protein sequence ID" value="RMT85123.1"/>
    <property type="molecule type" value="Genomic_DNA"/>
</dbReference>
<organism evidence="2 3">
    <name type="scientific">Pseudomonas viridiflava</name>
    <name type="common">Phytomonas viridiflava</name>
    <dbReference type="NCBI Taxonomy" id="33069"/>
    <lineage>
        <taxon>Bacteria</taxon>
        <taxon>Pseudomonadati</taxon>
        <taxon>Pseudomonadota</taxon>
        <taxon>Gammaproteobacteria</taxon>
        <taxon>Pseudomonadales</taxon>
        <taxon>Pseudomonadaceae</taxon>
        <taxon>Pseudomonas</taxon>
    </lineage>
</organism>
<evidence type="ECO:0000313" key="3">
    <source>
        <dbReference type="Proteomes" id="UP000273854"/>
    </source>
</evidence>
<protein>
    <submittedName>
        <fullName evidence="2">Uncharacterized protein</fullName>
    </submittedName>
</protein>
<proteinExistence type="predicted"/>
<name>A0A3M5PM52_PSEVI</name>
<comment type="caution">
    <text evidence="2">The sequence shown here is derived from an EMBL/GenBank/DDBJ whole genome shotgun (WGS) entry which is preliminary data.</text>
</comment>
<accession>A0A3M5PM52</accession>
<dbReference type="Proteomes" id="UP000273854">
    <property type="component" value="Unassembled WGS sequence"/>
</dbReference>
<sequence>MKNSPFTGSASTERNLTQHQSEVRRSKVIIERGQMLLRITHLIYLANAAQRQLSRLMPA</sequence>
<reference evidence="2 3" key="1">
    <citation type="submission" date="2018-08" db="EMBL/GenBank/DDBJ databases">
        <title>Recombination of ecologically and evolutionarily significant loci maintains genetic cohesion in the Pseudomonas syringae species complex.</title>
        <authorList>
            <person name="Dillon M."/>
            <person name="Thakur S."/>
            <person name="Almeida R.N.D."/>
            <person name="Weir B.S."/>
            <person name="Guttman D.S."/>
        </authorList>
    </citation>
    <scope>NUCLEOTIDE SEQUENCE [LARGE SCALE GENOMIC DNA]</scope>
    <source>
        <strain evidence="2 3">ICMP 19473</strain>
    </source>
</reference>
<evidence type="ECO:0000313" key="2">
    <source>
        <dbReference type="EMBL" id="RMT85123.1"/>
    </source>
</evidence>
<evidence type="ECO:0000256" key="1">
    <source>
        <dbReference type="SAM" id="MobiDB-lite"/>
    </source>
</evidence>
<feature type="compositionally biased region" description="Polar residues" evidence="1">
    <location>
        <begin position="1"/>
        <end position="20"/>
    </location>
</feature>
<gene>
    <name evidence="2" type="ORF">ALP40_200079</name>
</gene>